<dbReference type="KEGG" id="vg:77927969"/>
<proteinExistence type="predicted"/>
<accession>A0A6G8R1L9</accession>
<dbReference type="RefSeq" id="YP_010652191.1">
    <property type="nucleotide sequence ID" value="NC_070785.1"/>
</dbReference>
<keyword evidence="2" id="KW-1185">Reference proteome</keyword>
<organism evidence="1 2">
    <name type="scientific">Streptomyces phage Wakanda</name>
    <dbReference type="NCBI Taxonomy" id="2713267"/>
    <lineage>
        <taxon>Viruses</taxon>
        <taxon>Duplodnaviria</taxon>
        <taxon>Heunggongvirae</taxon>
        <taxon>Uroviricota</taxon>
        <taxon>Caudoviricetes</taxon>
        <taxon>Stanwilliamsviridae</taxon>
        <taxon>Loccivirinae</taxon>
        <taxon>Wakandavirus</taxon>
        <taxon>Wakandavirus wakanda</taxon>
    </lineage>
</organism>
<evidence type="ECO:0000313" key="1">
    <source>
        <dbReference type="EMBL" id="QIN94100.1"/>
    </source>
</evidence>
<dbReference type="GeneID" id="77927969"/>
<evidence type="ECO:0000313" key="2">
    <source>
        <dbReference type="Proteomes" id="UP000501266"/>
    </source>
</evidence>
<name>A0A6G8R1L9_9CAUD</name>
<dbReference type="EMBL" id="MT024865">
    <property type="protein sequence ID" value="QIN94100.1"/>
    <property type="molecule type" value="Genomic_DNA"/>
</dbReference>
<sequence>MGWCSGTEFFDDGLSTFLKYVPEDKKFEVVREWYDSFRFSDWDCQGESNYYEDYIRHFEVQDDGLDDYDTVLYINRSDSRCSCGVGAFPSENGHYTAAGWDNKVEPCGEMWSAVSSEYVNMAETMTRNTYGYDNLIGLPVVHYDGRYLGMYGGKTRENAAVPEVRDEEDITVYEADEDLR</sequence>
<protein>
    <submittedName>
        <fullName evidence="1">Uncharacterized protein</fullName>
    </submittedName>
</protein>
<dbReference type="Proteomes" id="UP000501266">
    <property type="component" value="Segment"/>
</dbReference>
<reference evidence="1 2" key="1">
    <citation type="submission" date="2020-02" db="EMBL/GenBank/DDBJ databases">
        <authorList>
            <person name="Bullock J.N."/>
            <person name="Barnes M.L."/>
            <person name="Kankolongo K.M."/>
            <person name="Dejene B.A."/>
            <person name="Lindsay P.E."/>
            <person name="Bhuiyan S."/>
            <person name="Nayek S."/>
            <person name="Hughes L.E."/>
            <person name="Garlena R.A."/>
            <person name="Russell D.A."/>
            <person name="Pope W.H."/>
            <person name="Jacobs-Sera D."/>
            <person name="Hatfull G.F."/>
        </authorList>
    </citation>
    <scope>NUCLEOTIDE SEQUENCE [LARGE SCALE GENOMIC DNA]</scope>
</reference>
<gene>
    <name evidence="1" type="primary">133</name>
    <name evidence="1" type="ORF">SEA_WAKANDA_133</name>
</gene>